<evidence type="ECO:0000256" key="1">
    <source>
        <dbReference type="SAM" id="Coils"/>
    </source>
</evidence>
<name>A0AA94HSF5_DESDE</name>
<reference evidence="3" key="1">
    <citation type="submission" date="2016-11" db="EMBL/GenBank/DDBJ databases">
        <authorList>
            <person name="Jaros S."/>
            <person name="Januszkiewicz K."/>
            <person name="Wedrychowicz H."/>
        </authorList>
    </citation>
    <scope>NUCLEOTIDE SEQUENCE [LARGE SCALE GENOMIC DNA]</scope>
    <source>
        <strain evidence="3">DSM 7057</strain>
    </source>
</reference>
<dbReference type="RefSeq" id="WP_012624822.1">
    <property type="nucleotide sequence ID" value="NZ_FPIW01000018.1"/>
</dbReference>
<evidence type="ECO:0000313" key="2">
    <source>
        <dbReference type="EMBL" id="SFW44159.1"/>
    </source>
</evidence>
<accession>A0AA94HSF5</accession>
<protein>
    <submittedName>
        <fullName evidence="2">Uncharacterized protein</fullName>
    </submittedName>
</protein>
<feature type="coiled-coil region" evidence="1">
    <location>
        <begin position="41"/>
        <end position="68"/>
    </location>
</feature>
<evidence type="ECO:0000313" key="3">
    <source>
        <dbReference type="Proteomes" id="UP000182680"/>
    </source>
</evidence>
<dbReference type="Proteomes" id="UP000182680">
    <property type="component" value="Unassembled WGS sequence"/>
</dbReference>
<dbReference type="OMA" id="NARGRMH"/>
<comment type="caution">
    <text evidence="2">The sequence shown here is derived from an EMBL/GenBank/DDBJ whole genome shotgun (WGS) entry which is preliminary data.</text>
</comment>
<organism evidence="2 3">
    <name type="scientific">Desulfovibrio desulfuricans</name>
    <dbReference type="NCBI Taxonomy" id="876"/>
    <lineage>
        <taxon>Bacteria</taxon>
        <taxon>Pseudomonadati</taxon>
        <taxon>Thermodesulfobacteriota</taxon>
        <taxon>Desulfovibrionia</taxon>
        <taxon>Desulfovibrionales</taxon>
        <taxon>Desulfovibrionaceae</taxon>
        <taxon>Desulfovibrio</taxon>
    </lineage>
</organism>
<dbReference type="EMBL" id="FPIW01000018">
    <property type="protein sequence ID" value="SFW44159.1"/>
    <property type="molecule type" value="Genomic_DNA"/>
</dbReference>
<sequence>MSTLQIRLKNCIQTILELEPDMKAGMWGRYFDSELNSLKDYLSQVDQMDLAEEDVQRLENATATFLAELKLSRKGKTQKRRLLQ</sequence>
<keyword evidence="1" id="KW-0175">Coiled coil</keyword>
<gene>
    <name evidence="2" type="ORF">SAMN02910291_01303</name>
</gene>
<proteinExistence type="predicted"/>
<dbReference type="AlphaFoldDB" id="A0AA94HSF5"/>